<name>A0ABD3FEC8_9STRA</name>
<accession>A0ABD3FEC8</accession>
<feature type="region of interest" description="Disordered" evidence="1">
    <location>
        <begin position="1"/>
        <end position="25"/>
    </location>
</feature>
<evidence type="ECO:0000313" key="2">
    <source>
        <dbReference type="EMBL" id="KAL3665297.1"/>
    </source>
</evidence>
<comment type="caution">
    <text evidence="2">The sequence shown here is derived from an EMBL/GenBank/DDBJ whole genome shotgun (WGS) entry which is preliminary data.</text>
</comment>
<sequence length="114" mass="13053">MIKSISRLRKEDDANTRTRMSADDVTKKERANLLSNLLQSRKSKKTQSMKYGGAYGSAVRPFRFEKRGGETWLMSEEKYQAKLTEAAKKDQELSMNVKTLMKKLQKSAKAKETS</sequence>
<keyword evidence="3" id="KW-1185">Reference proteome</keyword>
<organism evidence="2 3">
    <name type="scientific">Phytophthora oleae</name>
    <dbReference type="NCBI Taxonomy" id="2107226"/>
    <lineage>
        <taxon>Eukaryota</taxon>
        <taxon>Sar</taxon>
        <taxon>Stramenopiles</taxon>
        <taxon>Oomycota</taxon>
        <taxon>Peronosporomycetes</taxon>
        <taxon>Peronosporales</taxon>
        <taxon>Peronosporaceae</taxon>
        <taxon>Phytophthora</taxon>
    </lineage>
</organism>
<dbReference type="AlphaFoldDB" id="A0ABD3FEC8"/>
<reference evidence="2 3" key="1">
    <citation type="submission" date="2024-09" db="EMBL/GenBank/DDBJ databases">
        <title>Genome sequencing and assembly of Phytophthora oleae, isolate VK10A, causative agent of rot of olive drupes.</title>
        <authorList>
            <person name="Conti Taguali S."/>
            <person name="Riolo M."/>
            <person name="La Spada F."/>
            <person name="Cacciola S.O."/>
            <person name="Dionisio G."/>
        </authorList>
    </citation>
    <scope>NUCLEOTIDE SEQUENCE [LARGE SCALE GENOMIC DNA]</scope>
    <source>
        <strain evidence="2 3">VK10A</strain>
    </source>
</reference>
<protein>
    <submittedName>
        <fullName evidence="2">Uncharacterized protein</fullName>
    </submittedName>
</protein>
<evidence type="ECO:0000313" key="3">
    <source>
        <dbReference type="Proteomes" id="UP001632037"/>
    </source>
</evidence>
<dbReference type="Proteomes" id="UP001632037">
    <property type="component" value="Unassembled WGS sequence"/>
</dbReference>
<evidence type="ECO:0000256" key="1">
    <source>
        <dbReference type="SAM" id="MobiDB-lite"/>
    </source>
</evidence>
<feature type="compositionally biased region" description="Basic and acidic residues" evidence="1">
    <location>
        <begin position="8"/>
        <end position="25"/>
    </location>
</feature>
<dbReference type="EMBL" id="JBIMZQ010000021">
    <property type="protein sequence ID" value="KAL3665297.1"/>
    <property type="molecule type" value="Genomic_DNA"/>
</dbReference>
<proteinExistence type="predicted"/>
<gene>
    <name evidence="2" type="ORF">V7S43_009925</name>
</gene>